<reference evidence="2" key="1">
    <citation type="submission" date="2022-04" db="EMBL/GenBank/DDBJ databases">
        <title>Carnegiea gigantea Genome sequencing and assembly v2.</title>
        <authorList>
            <person name="Copetti D."/>
            <person name="Sanderson M.J."/>
            <person name="Burquez A."/>
            <person name="Wojciechowski M.F."/>
        </authorList>
    </citation>
    <scope>NUCLEOTIDE SEQUENCE</scope>
    <source>
        <strain evidence="2">SGP5-SGP5p</strain>
        <tissue evidence="2">Aerial part</tissue>
    </source>
</reference>
<evidence type="ECO:0000313" key="3">
    <source>
        <dbReference type="Proteomes" id="UP001153076"/>
    </source>
</evidence>
<evidence type="ECO:0000313" key="2">
    <source>
        <dbReference type="EMBL" id="KAJ8428910.1"/>
    </source>
</evidence>
<dbReference type="EMBL" id="JAKOGI010000958">
    <property type="protein sequence ID" value="KAJ8428910.1"/>
    <property type="molecule type" value="Genomic_DNA"/>
</dbReference>
<feature type="compositionally biased region" description="Polar residues" evidence="1">
    <location>
        <begin position="1"/>
        <end position="18"/>
    </location>
</feature>
<dbReference type="AlphaFoldDB" id="A0A9Q1Q4X8"/>
<dbReference type="OrthoDB" id="1737273at2759"/>
<comment type="caution">
    <text evidence="2">The sequence shown here is derived from an EMBL/GenBank/DDBJ whole genome shotgun (WGS) entry which is preliminary data.</text>
</comment>
<dbReference type="Proteomes" id="UP001153076">
    <property type="component" value="Unassembled WGS sequence"/>
</dbReference>
<keyword evidence="3" id="KW-1185">Reference proteome</keyword>
<feature type="region of interest" description="Disordered" evidence="1">
    <location>
        <begin position="1"/>
        <end position="22"/>
    </location>
</feature>
<name>A0A9Q1Q4X8_9CARY</name>
<sequence length="194" mass="22035">MDSQSQGGSKMDISQGSQCGRGKNKCFWTRDEEWAFVHGLLELSVDPLWKAERNFKGEFFVKLERMLNEKFSSCGLKAYPHIDSKTKWFRRQKFKNCHKGLWGVPFPYLDKLDKVFGPDRATGAALENFEEAVNGPQNETIVLDKVEENDKEEEEKGESVQSTRATPKNSKKGRKEPTPKGKGKKKASQCGIVD</sequence>
<dbReference type="PANTHER" id="PTHR46250">
    <property type="entry name" value="MYB/SANT-LIKE DNA-BINDING DOMAIN PROTEIN-RELATED"/>
    <property type="match status" value="1"/>
</dbReference>
<proteinExistence type="predicted"/>
<evidence type="ECO:0000256" key="1">
    <source>
        <dbReference type="SAM" id="MobiDB-lite"/>
    </source>
</evidence>
<protein>
    <recommendedName>
        <fullName evidence="4">Myb/SANT-like domain-containing protein</fullName>
    </recommendedName>
</protein>
<feature type="compositionally biased region" description="Polar residues" evidence="1">
    <location>
        <begin position="159"/>
        <end position="168"/>
    </location>
</feature>
<gene>
    <name evidence="2" type="ORF">Cgig2_011652</name>
</gene>
<dbReference type="PANTHER" id="PTHR46250:SF15">
    <property type="entry name" value="OS01G0523800 PROTEIN"/>
    <property type="match status" value="1"/>
</dbReference>
<accession>A0A9Q1Q4X8</accession>
<organism evidence="2 3">
    <name type="scientific">Carnegiea gigantea</name>
    <dbReference type="NCBI Taxonomy" id="171969"/>
    <lineage>
        <taxon>Eukaryota</taxon>
        <taxon>Viridiplantae</taxon>
        <taxon>Streptophyta</taxon>
        <taxon>Embryophyta</taxon>
        <taxon>Tracheophyta</taxon>
        <taxon>Spermatophyta</taxon>
        <taxon>Magnoliopsida</taxon>
        <taxon>eudicotyledons</taxon>
        <taxon>Gunneridae</taxon>
        <taxon>Pentapetalae</taxon>
        <taxon>Caryophyllales</taxon>
        <taxon>Cactineae</taxon>
        <taxon>Cactaceae</taxon>
        <taxon>Cactoideae</taxon>
        <taxon>Echinocereeae</taxon>
        <taxon>Carnegiea</taxon>
    </lineage>
</organism>
<feature type="region of interest" description="Disordered" evidence="1">
    <location>
        <begin position="145"/>
        <end position="194"/>
    </location>
</feature>
<evidence type="ECO:0008006" key="4">
    <source>
        <dbReference type="Google" id="ProtNLM"/>
    </source>
</evidence>